<evidence type="ECO:0000313" key="1">
    <source>
        <dbReference type="EMBL" id="MBB5073583.1"/>
    </source>
</evidence>
<dbReference type="EMBL" id="JACHIM010000002">
    <property type="protein sequence ID" value="MBB5073583.1"/>
    <property type="molecule type" value="Genomic_DNA"/>
</dbReference>
<accession>A0A840NUH1</accession>
<gene>
    <name evidence="1" type="ORF">HNQ69_000704</name>
</gene>
<proteinExistence type="predicted"/>
<comment type="caution">
    <text evidence="1">The sequence shown here is derived from an EMBL/GenBank/DDBJ whole genome shotgun (WGS) entry which is preliminary data.</text>
</comment>
<reference evidence="1 2" key="1">
    <citation type="submission" date="2020-08" db="EMBL/GenBank/DDBJ databases">
        <title>Genomic Encyclopedia of Type Strains, Phase IV (KMG-IV): sequencing the most valuable type-strain genomes for metagenomic binning, comparative biology and taxonomic classification.</title>
        <authorList>
            <person name="Goeker M."/>
        </authorList>
    </citation>
    <scope>NUCLEOTIDE SEQUENCE [LARGE SCALE GENOMIC DNA]</scope>
    <source>
        <strain evidence="1 2">DSM 28538</strain>
    </source>
</reference>
<dbReference type="Proteomes" id="UP000561417">
    <property type="component" value="Unassembled WGS sequence"/>
</dbReference>
<protein>
    <submittedName>
        <fullName evidence="1">Uncharacterized protein</fullName>
    </submittedName>
</protein>
<organism evidence="1 2">
    <name type="scientific">Bartonella callosciuri</name>
    <dbReference type="NCBI Taxonomy" id="686223"/>
    <lineage>
        <taxon>Bacteria</taxon>
        <taxon>Pseudomonadati</taxon>
        <taxon>Pseudomonadota</taxon>
        <taxon>Alphaproteobacteria</taxon>
        <taxon>Hyphomicrobiales</taxon>
        <taxon>Bartonellaceae</taxon>
        <taxon>Bartonella</taxon>
    </lineage>
</organism>
<name>A0A840NUH1_9HYPH</name>
<dbReference type="AlphaFoldDB" id="A0A840NUH1"/>
<evidence type="ECO:0000313" key="2">
    <source>
        <dbReference type="Proteomes" id="UP000561417"/>
    </source>
</evidence>
<keyword evidence="2" id="KW-1185">Reference proteome</keyword>
<sequence>MNTRFNGIKLFIFNEYIIESMYGVIIIAKDLISFND</sequence>